<sequence length="77" mass="8714">MYGVLSVARIPHTINIAETMLSWLPGRIVATGHFNEHNHGKCFFCGKIHFEILDCMTSTIEVDFPGKREINTGMYTD</sequence>
<comment type="caution">
    <text evidence="1">The sequence shown here is derived from an EMBL/GenBank/DDBJ whole genome shotgun (WGS) entry which is preliminary data.</text>
</comment>
<reference evidence="1 2" key="1">
    <citation type="submission" date="2024-06" db="EMBL/GenBank/DDBJ databases">
        <authorList>
            <person name="Pan Q."/>
            <person name="Wen M."/>
            <person name="Jouanno E."/>
            <person name="Zahm M."/>
            <person name="Klopp C."/>
            <person name="Cabau C."/>
            <person name="Louis A."/>
            <person name="Berthelot C."/>
            <person name="Parey E."/>
            <person name="Roest Crollius H."/>
            <person name="Montfort J."/>
            <person name="Robinson-Rechavi M."/>
            <person name="Bouchez O."/>
            <person name="Lampietro C."/>
            <person name="Lopez Roques C."/>
            <person name="Donnadieu C."/>
            <person name="Postlethwait J."/>
            <person name="Bobe J."/>
            <person name="Verreycken H."/>
            <person name="Guiguen Y."/>
        </authorList>
    </citation>
    <scope>NUCLEOTIDE SEQUENCE [LARGE SCALE GENOMIC DNA]</scope>
    <source>
        <strain evidence="1">Up_M1</strain>
        <tissue evidence="1">Testis</tissue>
    </source>
</reference>
<organism evidence="1 2">
    <name type="scientific">Umbra pygmaea</name>
    <name type="common">Eastern mudminnow</name>
    <dbReference type="NCBI Taxonomy" id="75934"/>
    <lineage>
        <taxon>Eukaryota</taxon>
        <taxon>Metazoa</taxon>
        <taxon>Chordata</taxon>
        <taxon>Craniata</taxon>
        <taxon>Vertebrata</taxon>
        <taxon>Euteleostomi</taxon>
        <taxon>Actinopterygii</taxon>
        <taxon>Neopterygii</taxon>
        <taxon>Teleostei</taxon>
        <taxon>Protacanthopterygii</taxon>
        <taxon>Esociformes</taxon>
        <taxon>Umbridae</taxon>
        <taxon>Umbra</taxon>
    </lineage>
</organism>
<evidence type="ECO:0000313" key="2">
    <source>
        <dbReference type="Proteomes" id="UP001557470"/>
    </source>
</evidence>
<keyword evidence="2" id="KW-1185">Reference proteome</keyword>
<evidence type="ECO:0000313" key="1">
    <source>
        <dbReference type="EMBL" id="KAL0992532.1"/>
    </source>
</evidence>
<gene>
    <name evidence="1" type="ORF">UPYG_G00094570</name>
</gene>
<dbReference type="AlphaFoldDB" id="A0ABD0XPE2"/>
<accession>A0ABD0XPE2</accession>
<dbReference type="EMBL" id="JAGEUA010000003">
    <property type="protein sequence ID" value="KAL0992532.1"/>
    <property type="molecule type" value="Genomic_DNA"/>
</dbReference>
<name>A0ABD0XPE2_UMBPY</name>
<dbReference type="Proteomes" id="UP001557470">
    <property type="component" value="Unassembled WGS sequence"/>
</dbReference>
<protein>
    <submittedName>
        <fullName evidence="1">Uncharacterized protein</fullName>
    </submittedName>
</protein>
<proteinExistence type="predicted"/>